<sequence length="237" mass="26320">MRMRELEEKTGVNREVIRILLRKGLLPEPLRLARNQAEYDETHVRAVAVVRELQKGSRLTLDQIKELLDGNGLDSGAGAQTYQHLEELLAIRFGLAETRLVPLGAIAERNPMADKDAHTFEQMGMIELVNDGPEPRLSLTDARIVEIWAQIRELGFNEETGFPPGNIAFYRDAAEEVAAKEAAVFLKGSAGRITEEKAAAMLQGALPLMLDFFGLLRLKAFMRNIHEAVDASDNDAS</sequence>
<dbReference type="InterPro" id="IPR000551">
    <property type="entry name" value="MerR-type_HTH_dom"/>
</dbReference>
<dbReference type="SMART" id="SM00422">
    <property type="entry name" value="HTH_MERR"/>
    <property type="match status" value="1"/>
</dbReference>
<evidence type="ECO:0000259" key="1">
    <source>
        <dbReference type="PROSITE" id="PS50937"/>
    </source>
</evidence>
<name>Q2G8A1_NOVAD</name>
<dbReference type="Gene3D" id="1.10.1660.10">
    <property type="match status" value="1"/>
</dbReference>
<dbReference type="GO" id="GO:0003677">
    <property type="term" value="F:DNA binding"/>
    <property type="evidence" value="ECO:0007669"/>
    <property type="project" value="InterPro"/>
</dbReference>
<organism evidence="2 3">
    <name type="scientific">Novosphingobium aromaticivorans (strain ATCC 700278 / DSM 12444 / CCUG 56034 / CIP 105152 / NBRC 16084 / F199)</name>
    <dbReference type="NCBI Taxonomy" id="279238"/>
    <lineage>
        <taxon>Bacteria</taxon>
        <taxon>Pseudomonadati</taxon>
        <taxon>Pseudomonadota</taxon>
        <taxon>Alphaproteobacteria</taxon>
        <taxon>Sphingomonadales</taxon>
        <taxon>Sphingomonadaceae</taxon>
        <taxon>Novosphingobium</taxon>
    </lineage>
</organism>
<dbReference type="HOGENOM" id="CLU_101710_0_0_5"/>
<dbReference type="GO" id="GO:0006355">
    <property type="term" value="P:regulation of DNA-templated transcription"/>
    <property type="evidence" value="ECO:0007669"/>
    <property type="project" value="InterPro"/>
</dbReference>
<accession>Q2G8A1</accession>
<feature type="domain" description="HTH merR-type" evidence="1">
    <location>
        <begin position="1"/>
        <end position="70"/>
    </location>
</feature>
<proteinExistence type="predicted"/>
<gene>
    <name evidence="2" type="ordered locus">Saro_1479</name>
</gene>
<dbReference type="PROSITE" id="PS50937">
    <property type="entry name" value="HTH_MERR_2"/>
    <property type="match status" value="1"/>
</dbReference>
<dbReference type="eggNOG" id="COG0789">
    <property type="taxonomic scope" value="Bacteria"/>
</dbReference>
<dbReference type="Pfam" id="PF13411">
    <property type="entry name" value="MerR_1"/>
    <property type="match status" value="1"/>
</dbReference>
<dbReference type="CDD" id="cd04780">
    <property type="entry name" value="HTH_MerR-like_sg5"/>
    <property type="match status" value="1"/>
</dbReference>
<dbReference type="STRING" id="279238.Saro_1479"/>
<dbReference type="KEGG" id="nar:Saro_1479"/>
<reference evidence="3" key="1">
    <citation type="submission" date="2006-01" db="EMBL/GenBank/DDBJ databases">
        <title>Complete sequence of Novosphingobium aromaticivorans DSM 12444.</title>
        <authorList>
            <consortium name="US DOE Joint Genome Institute"/>
            <person name="Copeland A."/>
            <person name="Lucas S."/>
            <person name="Lapidus A."/>
            <person name="Barry K."/>
            <person name="Detter J.C."/>
            <person name="Glavina T."/>
            <person name="Hammon N."/>
            <person name="Israni S."/>
            <person name="Pitluck S."/>
            <person name="Chain P."/>
            <person name="Malfatti S."/>
            <person name="Shin M."/>
            <person name="Vergez L."/>
            <person name="Schmutz J."/>
            <person name="Larimer F."/>
            <person name="Land M."/>
            <person name="Kyrpides N."/>
            <person name="Ivanova N."/>
            <person name="Fredrickson J."/>
            <person name="Balkwill D."/>
            <person name="Romine M.F."/>
            <person name="Richardson P."/>
        </authorList>
    </citation>
    <scope>NUCLEOTIDE SEQUENCE [LARGE SCALE GENOMIC DNA]</scope>
    <source>
        <strain evidence="3">ATCC 700278 / DSM 12444 / CCUG 56034 / CIP 105152 / NBRC 16084 / F199</strain>
    </source>
</reference>
<evidence type="ECO:0000313" key="2">
    <source>
        <dbReference type="EMBL" id="ABD25922.1"/>
    </source>
</evidence>
<dbReference type="InterPro" id="IPR009061">
    <property type="entry name" value="DNA-bd_dom_put_sf"/>
</dbReference>
<dbReference type="Proteomes" id="UP000009134">
    <property type="component" value="Chromosome"/>
</dbReference>
<dbReference type="SUPFAM" id="SSF46955">
    <property type="entry name" value="Putative DNA-binding domain"/>
    <property type="match status" value="1"/>
</dbReference>
<protein>
    <submittedName>
        <fullName evidence="2">Transcriptional regulator, MerR family</fullName>
    </submittedName>
</protein>
<dbReference type="AlphaFoldDB" id="Q2G8A1"/>
<dbReference type="EMBL" id="CP000248">
    <property type="protein sequence ID" value="ABD25922.1"/>
    <property type="molecule type" value="Genomic_DNA"/>
</dbReference>
<evidence type="ECO:0000313" key="3">
    <source>
        <dbReference type="Proteomes" id="UP000009134"/>
    </source>
</evidence>
<keyword evidence="3" id="KW-1185">Reference proteome</keyword>